<keyword evidence="5 8" id="KW-0645">Protease</keyword>
<dbReference type="PANTHER" id="PTHR43806:SF14">
    <property type="entry name" value="TRIPEPTIDYL-PEPTIDASE 2"/>
    <property type="match status" value="1"/>
</dbReference>
<dbReference type="InterPro" id="IPR022229">
    <property type="entry name" value="TPPII_Ig-like-2"/>
</dbReference>
<feature type="active site" description="Charge relay system" evidence="8">
    <location>
        <position position="48"/>
    </location>
</feature>
<evidence type="ECO:0000259" key="13">
    <source>
        <dbReference type="Pfam" id="PF21316"/>
    </source>
</evidence>
<dbReference type="Pfam" id="PF21223">
    <property type="entry name" value="TPPII_Ig-like-1"/>
    <property type="match status" value="1"/>
</dbReference>
<feature type="compositionally biased region" description="Low complexity" evidence="9">
    <location>
        <begin position="691"/>
        <end position="708"/>
    </location>
</feature>
<dbReference type="PANTHER" id="PTHR43806">
    <property type="entry name" value="PEPTIDASE S8"/>
    <property type="match status" value="1"/>
</dbReference>
<evidence type="ECO:0000256" key="6">
    <source>
        <dbReference type="ARBA" id="ARBA00022801"/>
    </source>
</evidence>
<feature type="region of interest" description="Disordered" evidence="9">
    <location>
        <begin position="665"/>
        <end position="712"/>
    </location>
</feature>
<evidence type="ECO:0000313" key="15">
    <source>
        <dbReference type="Proteomes" id="UP001489004"/>
    </source>
</evidence>
<dbReference type="Pfam" id="PF00082">
    <property type="entry name" value="Peptidase_S8"/>
    <property type="match status" value="1"/>
</dbReference>
<dbReference type="EMBL" id="JALJOR010000011">
    <property type="protein sequence ID" value="KAK9809052.1"/>
    <property type="molecule type" value="Genomic_DNA"/>
</dbReference>
<evidence type="ECO:0000256" key="3">
    <source>
        <dbReference type="ARBA" id="ARBA00012462"/>
    </source>
</evidence>
<feature type="domain" description="Tripeptidyl-peptidase II galactose-binding" evidence="13">
    <location>
        <begin position="730"/>
        <end position="814"/>
    </location>
</feature>
<evidence type="ECO:0000259" key="11">
    <source>
        <dbReference type="Pfam" id="PF12580"/>
    </source>
</evidence>
<dbReference type="CDD" id="cd04857">
    <property type="entry name" value="Peptidases_S8_Tripeptidyl_Aminopeptidase_II"/>
    <property type="match status" value="1"/>
</dbReference>
<feature type="domain" description="Tripeptidyl-peptidase II first Ig-like" evidence="12">
    <location>
        <begin position="550"/>
        <end position="658"/>
    </location>
</feature>
<dbReference type="Pfam" id="PF12580">
    <property type="entry name" value="TPPII"/>
    <property type="match status" value="1"/>
</dbReference>
<comment type="caution">
    <text evidence="14">The sequence shown here is derived from an EMBL/GenBank/DDBJ whole genome shotgun (WGS) entry which is preliminary data.</text>
</comment>
<dbReference type="InterPro" id="IPR000209">
    <property type="entry name" value="Peptidase_S8/S53_dom"/>
</dbReference>
<gene>
    <name evidence="14" type="ORF">WJX72_008467</name>
</gene>
<dbReference type="PROSITE" id="PS00138">
    <property type="entry name" value="SUBTILASE_SER"/>
    <property type="match status" value="1"/>
</dbReference>
<dbReference type="Gene3D" id="6.10.250.3080">
    <property type="match status" value="1"/>
</dbReference>
<keyword evidence="4" id="KW-0031">Aminopeptidase</keyword>
<proteinExistence type="inferred from homology"/>
<name>A0AAW1PM49_9CHLO</name>
<dbReference type="PROSITE" id="PS51892">
    <property type="entry name" value="SUBTILASE"/>
    <property type="match status" value="1"/>
</dbReference>
<dbReference type="InterPro" id="IPR046940">
    <property type="entry name" value="TPPII_Ig-like_sf"/>
</dbReference>
<dbReference type="InterPro" id="IPR048383">
    <property type="entry name" value="TPPII_Ig-like-1"/>
</dbReference>
<evidence type="ECO:0000313" key="14">
    <source>
        <dbReference type="EMBL" id="KAK9809052.1"/>
    </source>
</evidence>
<feature type="compositionally biased region" description="Basic and acidic residues" evidence="9">
    <location>
        <begin position="1071"/>
        <end position="1092"/>
    </location>
</feature>
<dbReference type="GO" id="GO:0006508">
    <property type="term" value="P:proteolysis"/>
    <property type="evidence" value="ECO:0007669"/>
    <property type="project" value="UniProtKB-KW"/>
</dbReference>
<feature type="region of interest" description="Disordered" evidence="9">
    <location>
        <begin position="1068"/>
        <end position="1092"/>
    </location>
</feature>
<organism evidence="14 15">
    <name type="scientific">[Myrmecia] bisecta</name>
    <dbReference type="NCBI Taxonomy" id="41462"/>
    <lineage>
        <taxon>Eukaryota</taxon>
        <taxon>Viridiplantae</taxon>
        <taxon>Chlorophyta</taxon>
        <taxon>core chlorophytes</taxon>
        <taxon>Trebouxiophyceae</taxon>
        <taxon>Trebouxiales</taxon>
        <taxon>Trebouxiaceae</taxon>
        <taxon>Myrmecia</taxon>
    </lineage>
</organism>
<keyword evidence="7 8" id="KW-0720">Serine protease</keyword>
<reference evidence="14 15" key="1">
    <citation type="journal article" date="2024" name="Nat. Commun.">
        <title>Phylogenomics reveals the evolutionary origins of lichenization in chlorophyte algae.</title>
        <authorList>
            <person name="Puginier C."/>
            <person name="Libourel C."/>
            <person name="Otte J."/>
            <person name="Skaloud P."/>
            <person name="Haon M."/>
            <person name="Grisel S."/>
            <person name="Petersen M."/>
            <person name="Berrin J.G."/>
            <person name="Delaux P.M."/>
            <person name="Dal Grande F."/>
            <person name="Keller J."/>
        </authorList>
    </citation>
    <scope>NUCLEOTIDE SEQUENCE [LARGE SCALE GENOMIC DNA]</scope>
    <source>
        <strain evidence="14 15">SAG 2043</strain>
    </source>
</reference>
<feature type="active site" description="Charge relay system" evidence="8">
    <location>
        <position position="276"/>
    </location>
</feature>
<dbReference type="SUPFAM" id="SSF52743">
    <property type="entry name" value="Subtilisin-like"/>
    <property type="match status" value="1"/>
</dbReference>
<evidence type="ECO:0000256" key="7">
    <source>
        <dbReference type="ARBA" id="ARBA00022825"/>
    </source>
</evidence>
<dbReference type="InterPro" id="IPR046939">
    <property type="entry name" value="TPPII_C_sf"/>
</dbReference>
<dbReference type="Pfam" id="PF21316">
    <property type="entry name" value="TPPII_GBD"/>
    <property type="match status" value="1"/>
</dbReference>
<dbReference type="Gene3D" id="3.40.50.200">
    <property type="entry name" value="Peptidase S8/S53 domain"/>
    <property type="match status" value="2"/>
</dbReference>
<evidence type="ECO:0000256" key="2">
    <source>
        <dbReference type="ARBA" id="ARBA00011073"/>
    </source>
</evidence>
<dbReference type="GO" id="GO:0004252">
    <property type="term" value="F:serine-type endopeptidase activity"/>
    <property type="evidence" value="ECO:0007669"/>
    <property type="project" value="UniProtKB-UniRule"/>
</dbReference>
<evidence type="ECO:0000256" key="8">
    <source>
        <dbReference type="PROSITE-ProRule" id="PRU01240"/>
    </source>
</evidence>
<evidence type="ECO:0000259" key="10">
    <source>
        <dbReference type="Pfam" id="PF00082"/>
    </source>
</evidence>
<dbReference type="GO" id="GO:0008240">
    <property type="term" value="F:tripeptidyl-peptidase activity"/>
    <property type="evidence" value="ECO:0007669"/>
    <property type="project" value="UniProtKB-EC"/>
</dbReference>
<comment type="catalytic activity">
    <reaction evidence="1">
        <text>Release of an N-terminal tripeptide from a polypeptide.</text>
        <dbReference type="EC" id="3.4.14.10"/>
    </reaction>
</comment>
<feature type="compositionally biased region" description="Low complexity" evidence="9">
    <location>
        <begin position="1227"/>
        <end position="1244"/>
    </location>
</feature>
<dbReference type="GO" id="GO:0005829">
    <property type="term" value="C:cytosol"/>
    <property type="evidence" value="ECO:0007669"/>
    <property type="project" value="TreeGrafter"/>
</dbReference>
<keyword evidence="15" id="KW-1185">Reference proteome</keyword>
<dbReference type="InterPro" id="IPR036852">
    <property type="entry name" value="Peptidase_S8/S53_dom_sf"/>
</dbReference>
<sequence>MSAQRAPPEDDGIDLFAGAMPKEEIGALAFLKEHPEYDGRGVVVAIFDTGVDPGAFGLQETTDGKPKIIDVIDCTGSGDVDTSTVVKADADGTIPGLYGNKLRLNPDWVNPTGEWRVGAKRAEQLFANGLRRRMKDARRRRWDEKQRAATTAASSALAQFTCDNPGQLTEDKKKAKEDLEARIKLLADLAEKYEDPGPLLDCVVWHDGTYWLAAIDTSEMYEEGSGAGLLADFKPMTNFEIERQYATFSAEDACNFACNIYEAGRVLSIVVDAGAHGTHVAGITAAYHPKDPSLNGIAPGAQIISCKIGDTRLGSMETGVGLTRGLIAVLEHKADLINMSYGEATATPNQGRFVALANEVVNKHGVIFVSSAGNAGPALSTVGAPGGTSSSILAIGAYISPELAAAGHSVRLPPAEGQQYTWSSRGPTPDGHQGVVLSAPGGAIAPVPQWTQQSRQLMNGTSMASPNACGGVALVLSGLKAAGLTVTPNRVRRALENTCEPLGGDAADAVLTYGRGLIQVHKAFEYLQKSEANDQPDMRYEVTARRSDSQATQRGIYMREPLETAGPVSFACEVLPKLHEDADTVSERLAVEDKLHLSSTAAWVACPSALLLPHGGRGFEVRVDPSQLAEGLHYAEVVGVDSKAPWRGPLFRLPITVIKPLRLTSSPDEASTSGRTDAAPHSGNNRAAPEATNGNSSSSTGNQASQAGGRLGPRRDYVARLGQIAFTAGREVRRFVEVPEGAAWAEMRIRADEHDTPRSFMVRATQLLPHTRYSDSEARSFVSLAAHAEYTLNFKVVAAATLEITLGQLWSSLGDATLDVQLSFHGLQTEPAGAAFLDGAAGVTKVAVRSPFRVEKVNPGAKLTHVRIPLRPAETQLAPLLDPRDALPEGRVIHSLMLTYKLSVAEAGKHKPTLPMLNKYVYDGELEAQMFMLFDANKRQLAVGDIYPEPVQLKKGDYTIRVHLRHDDVALLEKLRGMPLVVERKLADDLKLPVYASNSDAVKGAKPVKESTLYPGERVAYFLGAPTEDKLPKDVTPGRVLTGSLVLAKATKQAGGGDAPTTLPICYCVPPKKESSSDNGKEEEEKKSAQERLADAVRDAQVKLLKDLKTDTPEAEAEYAALLKQLLAEHPQHLPLLLEPLKRLDGLDKEKRTAKLQDIVAAADAVIKAIDTDALALYVAQKCAEEGTGAAKRKRENDERKAALVEALEKKCAALLQLYPSAPSAAPAAAEPAEAPAEPAGPSGQELADPFEAAFAELRKWADTAEGAGAVLHAKREARAGRLASALKALDKASDPDDKPATKEVLQLRAELFQQLGWPHWQQYEETRIKDYFPPAFPLF</sequence>
<keyword evidence="6 8" id="KW-0378">Hydrolase</keyword>
<dbReference type="InterPro" id="IPR023828">
    <property type="entry name" value="Peptidase_S8_Ser-AS"/>
</dbReference>
<dbReference type="InterPro" id="IPR048384">
    <property type="entry name" value="TPPII_GBD"/>
</dbReference>
<dbReference type="Proteomes" id="UP001489004">
    <property type="component" value="Unassembled WGS sequence"/>
</dbReference>
<evidence type="ECO:0000256" key="4">
    <source>
        <dbReference type="ARBA" id="ARBA00022438"/>
    </source>
</evidence>
<dbReference type="InterPro" id="IPR034051">
    <property type="entry name" value="TPP_II_domain"/>
</dbReference>
<feature type="compositionally biased region" description="Polar residues" evidence="9">
    <location>
        <begin position="665"/>
        <end position="675"/>
    </location>
</feature>
<feature type="domain" description="Tripeptidyl peptidase II second Ig-like" evidence="11">
    <location>
        <begin position="851"/>
        <end position="1035"/>
    </location>
</feature>
<dbReference type="GO" id="GO:0004177">
    <property type="term" value="F:aminopeptidase activity"/>
    <property type="evidence" value="ECO:0007669"/>
    <property type="project" value="UniProtKB-KW"/>
</dbReference>
<protein>
    <recommendedName>
        <fullName evidence="3">tripeptidyl-peptidase II</fullName>
        <ecNumber evidence="3">3.4.14.10</ecNumber>
    </recommendedName>
</protein>
<evidence type="ECO:0000256" key="1">
    <source>
        <dbReference type="ARBA" id="ARBA00001910"/>
    </source>
</evidence>
<dbReference type="EC" id="3.4.14.10" evidence="3"/>
<evidence type="ECO:0000259" key="12">
    <source>
        <dbReference type="Pfam" id="PF21223"/>
    </source>
</evidence>
<dbReference type="Gene3D" id="2.60.40.3170">
    <property type="match status" value="1"/>
</dbReference>
<dbReference type="InterPro" id="IPR015500">
    <property type="entry name" value="Peptidase_S8_subtilisin-rel"/>
</dbReference>
<dbReference type="PRINTS" id="PR00723">
    <property type="entry name" value="SUBTILISIN"/>
</dbReference>
<dbReference type="Gene3D" id="1.25.40.710">
    <property type="match status" value="1"/>
</dbReference>
<comment type="similarity">
    <text evidence="2 8">Belongs to the peptidase S8 family.</text>
</comment>
<dbReference type="InterPro" id="IPR050131">
    <property type="entry name" value="Peptidase_S8_subtilisin-like"/>
</dbReference>
<feature type="region of interest" description="Disordered" evidence="9">
    <location>
        <begin position="1227"/>
        <end position="1247"/>
    </location>
</feature>
<accession>A0AAW1PM49</accession>
<dbReference type="FunFam" id="3.40.50.200:FF:000013">
    <property type="entry name" value="Tripeptidyl-peptidase 2 homolog"/>
    <property type="match status" value="1"/>
</dbReference>
<feature type="domain" description="Peptidase S8/S53" evidence="10">
    <location>
        <begin position="39"/>
        <end position="510"/>
    </location>
</feature>
<feature type="active site" description="Charge relay system" evidence="8">
    <location>
        <position position="462"/>
    </location>
</feature>
<evidence type="ECO:0000256" key="5">
    <source>
        <dbReference type="ARBA" id="ARBA00022670"/>
    </source>
</evidence>
<evidence type="ECO:0000256" key="9">
    <source>
        <dbReference type="SAM" id="MobiDB-lite"/>
    </source>
</evidence>